<gene>
    <name evidence="2" type="ORF">DNH61_16295</name>
</gene>
<dbReference type="Gene3D" id="2.60.40.10">
    <property type="entry name" value="Immunoglobulins"/>
    <property type="match status" value="3"/>
</dbReference>
<feature type="compositionally biased region" description="Low complexity" evidence="1">
    <location>
        <begin position="835"/>
        <end position="849"/>
    </location>
</feature>
<dbReference type="InterPro" id="IPR013783">
    <property type="entry name" value="Ig-like_fold"/>
</dbReference>
<evidence type="ECO:0000313" key="2">
    <source>
        <dbReference type="EMBL" id="PZD94789.1"/>
    </source>
</evidence>
<evidence type="ECO:0000256" key="1">
    <source>
        <dbReference type="SAM" id="MobiDB-lite"/>
    </source>
</evidence>
<evidence type="ECO:0000313" key="3">
    <source>
        <dbReference type="Proteomes" id="UP000249522"/>
    </source>
</evidence>
<name>A0A2W1L7K0_9BACL</name>
<comment type="caution">
    <text evidence="2">The sequence shown here is derived from an EMBL/GenBank/DDBJ whole genome shotgun (WGS) entry which is preliminary data.</text>
</comment>
<dbReference type="RefSeq" id="WP_111147747.1">
    <property type="nucleotide sequence ID" value="NZ_QKRB01000050.1"/>
</dbReference>
<proteinExistence type="predicted"/>
<dbReference type="AlphaFoldDB" id="A0A2W1L7K0"/>
<dbReference type="OrthoDB" id="8477333at2"/>
<feature type="compositionally biased region" description="Polar residues" evidence="1">
    <location>
        <begin position="573"/>
        <end position="586"/>
    </location>
</feature>
<organism evidence="2 3">
    <name type="scientific">Paenibacillus sambharensis</name>
    <dbReference type="NCBI Taxonomy" id="1803190"/>
    <lineage>
        <taxon>Bacteria</taxon>
        <taxon>Bacillati</taxon>
        <taxon>Bacillota</taxon>
        <taxon>Bacilli</taxon>
        <taxon>Bacillales</taxon>
        <taxon>Paenibacillaceae</taxon>
        <taxon>Paenibacillus</taxon>
    </lineage>
</organism>
<sequence>MGDNQGPVIKMQAGGSAPVISYSVPETIAYTGRNFIELQLGENIYRGGRGSAAKLGSRTLTSSSGTAEKVIAAEEQPLVYRSMSGELVSTTVPGISPAAAFARAPLPIHEEGGPVVMMRPRDDIDRDPIPEEPDHDISVSITSPAPGGTVNGPHTGATFTVTGKASAVGGTVASVQVRIGSQSWQTAGLGTGGSWTLTNAFADSPGPVVIRAVATHVDGYTTAAREITVHIALSAEPDTVPPTVSITSPAGGYVPGGSEETPILVRGTASDNRAITTVEVAVNDGAFQPAESGDNWLNWSRTVKLSGGTNTIHARCVDAAGLEGRTSMVVTVDVEPPSITITSPKEQAELTGVEPNGVLVEVTGTSSDANGVQAVELTVGHNPVWVPVQPKALDDWSSWSGKLTLTDPGLNFITARCRDKANNTTEVTIPVRVSILPDVVSHSRRLFLVEKYMLSTYLGSYGAGRVLKTFSLLPGEKTKISIKSYQSNETKAQKASSILDSFNAESAQDFEKSLMDEQSDQKQYKESFKYTVDGEAKASWGWGSARISASVSSDTNGAREEFAKNVSNSIQKHAAKASSQREVQVNTSTEERSLTSEESTISREVENINVSRTLNYVFRQMNQEYISVLHLVDVRVGYYEAATVDGKDADYYREVPLPQLNNLLNDVIAPEARVEVRNSILHQLTNIFDYKDRHHRFVEETPFLDEEGKIIELSSYLRVKKDYVSEYYDDATGTTFNVPGIILAANKYVMRTEGIVVEALLGQGEALDSYSKSLQDETIRGLELKNQELYNENRMRSYALTILQKRDELAARLYQMLNQPEPAEKEDGDKPSEPSDPSGASGSAAGTAS</sequence>
<dbReference type="SUPFAM" id="SSF81296">
    <property type="entry name" value="E set domains"/>
    <property type="match status" value="1"/>
</dbReference>
<reference evidence="2 3" key="1">
    <citation type="submission" date="2018-06" db="EMBL/GenBank/DDBJ databases">
        <title>Paenibacillus imtechensis sp. nov.</title>
        <authorList>
            <person name="Pinnaka A.K."/>
            <person name="Singh H."/>
            <person name="Kaur M."/>
        </authorList>
    </citation>
    <scope>NUCLEOTIDE SEQUENCE [LARGE SCALE GENOMIC DNA]</scope>
    <source>
        <strain evidence="2 3">SMB1</strain>
    </source>
</reference>
<feature type="compositionally biased region" description="Basic and acidic residues" evidence="1">
    <location>
        <begin position="589"/>
        <end position="599"/>
    </location>
</feature>
<protein>
    <submittedName>
        <fullName evidence="2">Uncharacterized protein</fullName>
    </submittedName>
</protein>
<feature type="compositionally biased region" description="Basic and acidic residues" evidence="1">
    <location>
        <begin position="822"/>
        <end position="833"/>
    </location>
</feature>
<feature type="region of interest" description="Disordered" evidence="1">
    <location>
        <begin position="573"/>
        <end position="599"/>
    </location>
</feature>
<dbReference type="Pfam" id="PF17957">
    <property type="entry name" value="Big_7"/>
    <property type="match status" value="2"/>
</dbReference>
<dbReference type="EMBL" id="QKRB01000050">
    <property type="protein sequence ID" value="PZD94789.1"/>
    <property type="molecule type" value="Genomic_DNA"/>
</dbReference>
<dbReference type="InterPro" id="IPR014756">
    <property type="entry name" value="Ig_E-set"/>
</dbReference>
<feature type="region of interest" description="Disordered" evidence="1">
    <location>
        <begin position="814"/>
        <end position="849"/>
    </location>
</feature>
<accession>A0A2W1L7K0</accession>
<keyword evidence="3" id="KW-1185">Reference proteome</keyword>
<dbReference type="Proteomes" id="UP000249522">
    <property type="component" value="Unassembled WGS sequence"/>
</dbReference>